<dbReference type="PANTHER" id="PTHR42959:SF1">
    <property type="entry name" value="CARBAMOYLTRANSFERASE HYPF"/>
    <property type="match status" value="1"/>
</dbReference>
<keyword evidence="13" id="KW-1185">Reference proteome</keyword>
<dbReference type="Gene3D" id="3.30.420.40">
    <property type="match status" value="1"/>
</dbReference>
<dbReference type="PROSITE" id="PS51160">
    <property type="entry name" value="ACYLPHOSPHATASE_3"/>
    <property type="match status" value="1"/>
</dbReference>
<feature type="domain" description="Acylphosphatase-like" evidence="10">
    <location>
        <begin position="5"/>
        <end position="91"/>
    </location>
</feature>
<comment type="catalytic activity">
    <reaction evidence="7 8">
        <text>C-terminal L-cysteinyl-[HypE protein] + carbamoyl phosphate + ATP + H2O = C-terminal S-carboxamide-L-cysteinyl-[HypE protein] + AMP + phosphate + diphosphate + H(+)</text>
        <dbReference type="Rhea" id="RHEA:55636"/>
        <dbReference type="Rhea" id="RHEA-COMP:14247"/>
        <dbReference type="Rhea" id="RHEA-COMP:14392"/>
        <dbReference type="ChEBI" id="CHEBI:15377"/>
        <dbReference type="ChEBI" id="CHEBI:15378"/>
        <dbReference type="ChEBI" id="CHEBI:30616"/>
        <dbReference type="ChEBI" id="CHEBI:33019"/>
        <dbReference type="ChEBI" id="CHEBI:43474"/>
        <dbReference type="ChEBI" id="CHEBI:58228"/>
        <dbReference type="ChEBI" id="CHEBI:76913"/>
        <dbReference type="ChEBI" id="CHEBI:139126"/>
        <dbReference type="ChEBI" id="CHEBI:456215"/>
    </reaction>
</comment>
<dbReference type="EC" id="6.2.-.-" evidence="8"/>
<evidence type="ECO:0000256" key="1">
    <source>
        <dbReference type="ARBA" id="ARBA00004711"/>
    </source>
</evidence>
<organism evidence="12 13">
    <name type="scientific">Methylomonas lenta</name>
    <dbReference type="NCBI Taxonomy" id="980561"/>
    <lineage>
        <taxon>Bacteria</taxon>
        <taxon>Pseudomonadati</taxon>
        <taxon>Pseudomonadota</taxon>
        <taxon>Gammaproteobacteria</taxon>
        <taxon>Methylococcales</taxon>
        <taxon>Methylococcaceae</taxon>
        <taxon>Methylomonas</taxon>
    </lineage>
</organism>
<evidence type="ECO:0000256" key="6">
    <source>
        <dbReference type="ARBA" id="ARBA00022833"/>
    </source>
</evidence>
<evidence type="ECO:0000256" key="4">
    <source>
        <dbReference type="ARBA" id="ARBA00022723"/>
    </source>
</evidence>
<comment type="pathway">
    <text evidence="1 8">Protein modification; [NiFe] hydrogenase maturation.</text>
</comment>
<dbReference type="Gene3D" id="3.30.420.360">
    <property type="match status" value="1"/>
</dbReference>
<keyword evidence="6" id="KW-0862">Zinc</keyword>
<dbReference type="GO" id="GO:0051604">
    <property type="term" value="P:protein maturation"/>
    <property type="evidence" value="ECO:0007669"/>
    <property type="project" value="TreeGrafter"/>
</dbReference>
<dbReference type="Gene3D" id="3.30.110.120">
    <property type="match status" value="1"/>
</dbReference>
<evidence type="ECO:0000256" key="9">
    <source>
        <dbReference type="PROSITE-ProRule" id="PRU00520"/>
    </source>
</evidence>
<dbReference type="GO" id="GO:0008270">
    <property type="term" value="F:zinc ion binding"/>
    <property type="evidence" value="ECO:0007669"/>
    <property type="project" value="UniProtKB-KW"/>
</dbReference>
<feature type="domain" description="YrdC-like" evidence="11">
    <location>
        <begin position="202"/>
        <end position="392"/>
    </location>
</feature>
<dbReference type="Pfam" id="PF07503">
    <property type="entry name" value="zf-HYPF"/>
    <property type="match status" value="2"/>
</dbReference>
<dbReference type="Pfam" id="PF22521">
    <property type="entry name" value="HypF_C_2"/>
    <property type="match status" value="1"/>
</dbReference>
<dbReference type="Pfam" id="PF17788">
    <property type="entry name" value="HypF_C"/>
    <property type="match status" value="1"/>
</dbReference>
<evidence type="ECO:0000256" key="3">
    <source>
        <dbReference type="ARBA" id="ARBA00022598"/>
    </source>
</evidence>
<evidence type="ECO:0000256" key="2">
    <source>
        <dbReference type="ARBA" id="ARBA00008097"/>
    </source>
</evidence>
<dbReference type="Pfam" id="PF01300">
    <property type="entry name" value="Sua5_yciO_yrdC"/>
    <property type="match status" value="1"/>
</dbReference>
<sequence length="748" mass="81714">MTVLALRIVITGRVQGVGFRPFVSRLAHELGLTGWVRNCSGQVEIHVEGQADALTAFKIGLVHRAPPLSQPQPPNSKPVAAEGFSEFVILGSETGASLDNHIPPDYFVCDDCLAEMQNPQERRYRYPFINCTQCGPRYTIIDRLPYDRPNTAMADFPLCPACHAEYSNQLDRRYHAQPLACSVCGPSLTFRRLGFADVSGNETALSACVEGLLAGWIIAVKGVGGYHLLCDATQALAVNRLRQRKIRPDKPLAVLVPWRGENGLELVEQLADLRDCEKQRLCSPLRPIVLVKKQLNSMLTEAIAPDLNELGLMLPYSPLHHLLANAVGKPLVATSANLSGEPVLTDADDVEIRLQKIADAYLHHDRPIRRPADDSVYRCIAGKTRPLRVGRGAAPIERQVSFQFKQPLLAVGADLKNTIALGFRDRIVISPHIGDLGSLRSGQVFEQVIADFQQLYGVRPEAILCDAHPGYHSHQWARQAKLPVVPVFHHHAHASALVGEHALTGSSLVFTWDGTGYGEDGSIWGGETLLGSPGQWRRVGSLKSFYLPGGDKASRQPWRCALALCWQIGQDWPDCQQDSQLLRAAWERKINCPQSSSAGRLFDAATALIGIAQHSSYEGHAAMQLEAVGRKTDQIIGLPQMKDGSEILITDWSPLIAFLKDSSISPSERASVFHASLAAAIVDQAVLHREKYAVSQVGLSGGVFQNRLLTEQALAGLVKQGFDVYLHEELPAGDGGISFGQLIEAGQQ</sequence>
<dbReference type="OrthoDB" id="9808093at2"/>
<comment type="catalytic activity">
    <reaction evidence="9">
        <text>an acyl phosphate + H2O = a carboxylate + phosphate + H(+)</text>
        <dbReference type="Rhea" id="RHEA:14965"/>
        <dbReference type="ChEBI" id="CHEBI:15377"/>
        <dbReference type="ChEBI" id="CHEBI:15378"/>
        <dbReference type="ChEBI" id="CHEBI:29067"/>
        <dbReference type="ChEBI" id="CHEBI:43474"/>
        <dbReference type="ChEBI" id="CHEBI:59918"/>
        <dbReference type="EC" id="3.6.1.7"/>
    </reaction>
</comment>
<dbReference type="InterPro" id="IPR006070">
    <property type="entry name" value="Sua5-like_dom"/>
</dbReference>
<keyword evidence="5" id="KW-0863">Zinc-finger</keyword>
<dbReference type="AlphaFoldDB" id="A0A177NKW7"/>
<proteinExistence type="inferred from homology"/>
<evidence type="ECO:0000313" key="12">
    <source>
        <dbReference type="EMBL" id="OAI18766.1"/>
    </source>
</evidence>
<evidence type="ECO:0000259" key="11">
    <source>
        <dbReference type="PROSITE" id="PS51163"/>
    </source>
</evidence>
<evidence type="ECO:0000256" key="5">
    <source>
        <dbReference type="ARBA" id="ARBA00022771"/>
    </source>
</evidence>
<reference evidence="12 13" key="1">
    <citation type="submission" date="2016-03" db="EMBL/GenBank/DDBJ databases">
        <authorList>
            <person name="Ploux O."/>
        </authorList>
    </citation>
    <scope>NUCLEOTIDE SEQUENCE [LARGE SCALE GENOMIC DNA]</scope>
    <source>
        <strain evidence="12 13">R-45370</strain>
    </source>
</reference>
<gene>
    <name evidence="12" type="ORF">A1359_04145</name>
</gene>
<dbReference type="GO" id="GO:0003998">
    <property type="term" value="F:acylphosphatase activity"/>
    <property type="evidence" value="ECO:0007669"/>
    <property type="project" value="UniProtKB-EC"/>
</dbReference>
<dbReference type="UniPathway" id="UPA00335"/>
<dbReference type="InterPro" id="IPR017968">
    <property type="entry name" value="Acylphosphatase_CS"/>
</dbReference>
<dbReference type="InterPro" id="IPR036046">
    <property type="entry name" value="Acylphosphatase-like_dom_sf"/>
</dbReference>
<dbReference type="GO" id="GO:0003725">
    <property type="term" value="F:double-stranded RNA binding"/>
    <property type="evidence" value="ECO:0007669"/>
    <property type="project" value="InterPro"/>
</dbReference>
<dbReference type="GO" id="GO:0016874">
    <property type="term" value="F:ligase activity"/>
    <property type="evidence" value="ECO:0007669"/>
    <property type="project" value="UniProtKB-UniRule"/>
</dbReference>
<protein>
    <recommendedName>
        <fullName evidence="8">Carbamoyltransferase HypF</fullName>
        <ecNumber evidence="8">6.2.-.-</ecNumber>
    </recommendedName>
</protein>
<dbReference type="EMBL" id="LUUI01000076">
    <property type="protein sequence ID" value="OAI18766.1"/>
    <property type="molecule type" value="Genomic_DNA"/>
</dbReference>
<dbReference type="STRING" id="980561.A1359_04145"/>
<dbReference type="InterPro" id="IPR004421">
    <property type="entry name" value="Carbamoyltransferase_HypF"/>
</dbReference>
<dbReference type="GO" id="GO:0016743">
    <property type="term" value="F:carboxyl- or carbamoyltransferase activity"/>
    <property type="evidence" value="ECO:0007669"/>
    <property type="project" value="UniProtKB-UniRule"/>
</dbReference>
<keyword evidence="9" id="KW-0378">Hydrolase</keyword>
<keyword evidence="3" id="KW-0436">Ligase</keyword>
<dbReference type="InterPro" id="IPR017945">
    <property type="entry name" value="DHBP_synth_RibB-like_a/b_dom"/>
</dbReference>
<dbReference type="InterPro" id="IPR011125">
    <property type="entry name" value="Znf_HypF"/>
</dbReference>
<dbReference type="InterPro" id="IPR051060">
    <property type="entry name" value="Carbamoyltrans_HypF-like"/>
</dbReference>
<name>A0A177NKW7_9GAMM</name>
<evidence type="ECO:0000256" key="8">
    <source>
        <dbReference type="PIRNR" id="PIRNR006256"/>
    </source>
</evidence>
<dbReference type="Gene3D" id="3.90.870.50">
    <property type="match status" value="1"/>
</dbReference>
<comment type="caution">
    <text evidence="12">The sequence shown here is derived from an EMBL/GenBank/DDBJ whole genome shotgun (WGS) entry which is preliminary data.</text>
</comment>
<dbReference type="SUPFAM" id="SSF54975">
    <property type="entry name" value="Acylphosphatase/BLUF domain-like"/>
    <property type="match status" value="1"/>
</dbReference>
<dbReference type="InterPro" id="IPR001792">
    <property type="entry name" value="Acylphosphatase-like_dom"/>
</dbReference>
<dbReference type="NCBIfam" id="TIGR00143">
    <property type="entry name" value="hypF"/>
    <property type="match status" value="1"/>
</dbReference>
<comment type="function">
    <text evidence="8">Involved in the maturation of [NiFe] hydrogenases. Along with HypE, it catalyzes the synthesis of the CN ligands of the active site iron of [NiFe]-hydrogenases. HypF functions as a carbamoyl transferase using carbamoylphosphate as a substrate and transferring the carboxamido moiety in an ATP-dependent reaction to the thiolate of the C-terminal cysteine of HypE yielding a protein-S-carboxamide.</text>
</comment>
<accession>A0A177NKW7</accession>
<dbReference type="Proteomes" id="UP000078476">
    <property type="component" value="Unassembled WGS sequence"/>
</dbReference>
<dbReference type="SUPFAM" id="SSF55821">
    <property type="entry name" value="YrdC/RibB"/>
    <property type="match status" value="1"/>
</dbReference>
<feature type="active site" evidence="9">
    <location>
        <position position="38"/>
    </location>
</feature>
<dbReference type="InterPro" id="IPR041440">
    <property type="entry name" value="HypF_C"/>
</dbReference>
<evidence type="ECO:0000256" key="7">
    <source>
        <dbReference type="ARBA" id="ARBA00048220"/>
    </source>
</evidence>
<dbReference type="PANTHER" id="PTHR42959">
    <property type="entry name" value="CARBAMOYLTRANSFERASE"/>
    <property type="match status" value="1"/>
</dbReference>
<dbReference type="Pfam" id="PF00708">
    <property type="entry name" value="Acylphosphatase"/>
    <property type="match status" value="1"/>
</dbReference>
<evidence type="ECO:0000313" key="13">
    <source>
        <dbReference type="Proteomes" id="UP000078476"/>
    </source>
</evidence>
<feature type="active site" evidence="9">
    <location>
        <position position="20"/>
    </location>
</feature>
<keyword evidence="12" id="KW-0808">Transferase</keyword>
<comment type="similarity">
    <text evidence="2 8">Belongs to the carbamoyltransferase HypF family.</text>
</comment>
<dbReference type="PROSITE" id="PS00150">
    <property type="entry name" value="ACYLPHOSPHATASE_1"/>
    <property type="match status" value="1"/>
</dbReference>
<evidence type="ECO:0000259" key="10">
    <source>
        <dbReference type="PROSITE" id="PS51160"/>
    </source>
</evidence>
<dbReference type="InterPro" id="IPR055128">
    <property type="entry name" value="HypF_C_2"/>
</dbReference>
<dbReference type="PROSITE" id="PS51163">
    <property type="entry name" value="YRDC"/>
    <property type="match status" value="1"/>
</dbReference>
<keyword evidence="4" id="KW-0479">Metal-binding</keyword>
<dbReference type="PIRSF" id="PIRSF006256">
    <property type="entry name" value="CMPcnvr_hdrg_mat"/>
    <property type="match status" value="1"/>
</dbReference>